<proteinExistence type="predicted"/>
<keyword evidence="1" id="KW-0732">Signal</keyword>
<organism evidence="2 3">
    <name type="scientific">Botryosphaeria dothidea</name>
    <dbReference type="NCBI Taxonomy" id="55169"/>
    <lineage>
        <taxon>Eukaryota</taxon>
        <taxon>Fungi</taxon>
        <taxon>Dikarya</taxon>
        <taxon>Ascomycota</taxon>
        <taxon>Pezizomycotina</taxon>
        <taxon>Dothideomycetes</taxon>
        <taxon>Dothideomycetes incertae sedis</taxon>
        <taxon>Botryosphaeriales</taxon>
        <taxon>Botryosphaeriaceae</taxon>
        <taxon>Botryosphaeria</taxon>
    </lineage>
</organism>
<feature type="chain" id="PRO_5034706996" evidence="1">
    <location>
        <begin position="20"/>
        <end position="140"/>
    </location>
</feature>
<dbReference type="EMBL" id="WWBZ02000007">
    <property type="protein sequence ID" value="KAF4312310.1"/>
    <property type="molecule type" value="Genomic_DNA"/>
</dbReference>
<dbReference type="Proteomes" id="UP000572817">
    <property type="component" value="Unassembled WGS sequence"/>
</dbReference>
<evidence type="ECO:0000256" key="1">
    <source>
        <dbReference type="SAM" id="SignalP"/>
    </source>
</evidence>
<name>A0A8H4N7U7_9PEZI</name>
<evidence type="ECO:0000313" key="3">
    <source>
        <dbReference type="Proteomes" id="UP000572817"/>
    </source>
</evidence>
<reference evidence="2" key="1">
    <citation type="submission" date="2020-04" db="EMBL/GenBank/DDBJ databases">
        <title>Genome Assembly and Annotation of Botryosphaeria dothidea sdau 11-99, a Latent Pathogen of Apple Fruit Ring Rot in China.</title>
        <authorList>
            <person name="Yu C."/>
            <person name="Diao Y."/>
            <person name="Lu Q."/>
            <person name="Zhao J."/>
            <person name="Cui S."/>
            <person name="Peng C."/>
            <person name="He B."/>
            <person name="Liu H."/>
        </authorList>
    </citation>
    <scope>NUCLEOTIDE SEQUENCE [LARGE SCALE GENOMIC DNA]</scope>
    <source>
        <strain evidence="2">Sdau11-99</strain>
    </source>
</reference>
<accession>A0A8H4N7U7</accession>
<sequence length="140" mass="14989">MRTFISTLLALSAFAYAQADPTTLVSTTTTLIQPIVLTEHTESTIGVIPPPHTRALQEPHTESSIGAIEPLHLQNVQTEHIESSIGVIEPPHLLRAVQTEHTEQPIGTPVPPAPPKRAAAAEKVSRRGVVFAMRAAEKAG</sequence>
<keyword evidence="3" id="KW-1185">Reference proteome</keyword>
<evidence type="ECO:0000313" key="2">
    <source>
        <dbReference type="EMBL" id="KAF4312310.1"/>
    </source>
</evidence>
<feature type="signal peptide" evidence="1">
    <location>
        <begin position="1"/>
        <end position="19"/>
    </location>
</feature>
<gene>
    <name evidence="2" type="ORF">GTA08_BOTSDO12312</name>
</gene>
<protein>
    <submittedName>
        <fullName evidence="2">Uncharacterized protein</fullName>
    </submittedName>
</protein>
<comment type="caution">
    <text evidence="2">The sequence shown here is derived from an EMBL/GenBank/DDBJ whole genome shotgun (WGS) entry which is preliminary data.</text>
</comment>
<dbReference type="AlphaFoldDB" id="A0A8H4N7U7"/>